<dbReference type="EMBL" id="CP009997">
    <property type="protein sequence ID" value="AJJ36824.1"/>
    <property type="molecule type" value="Genomic_DNA"/>
</dbReference>
<gene>
    <name evidence="2" type="ORF">CH54_2151</name>
</gene>
<organism evidence="2 3">
    <name type="scientific">Yersinia rochesterensis</name>
    <dbReference type="NCBI Taxonomy" id="1604335"/>
    <lineage>
        <taxon>Bacteria</taxon>
        <taxon>Pseudomonadati</taxon>
        <taxon>Pseudomonadota</taxon>
        <taxon>Gammaproteobacteria</taxon>
        <taxon>Enterobacterales</taxon>
        <taxon>Yersiniaceae</taxon>
        <taxon>Yersinia</taxon>
    </lineage>
</organism>
<keyword evidence="1" id="KW-0175">Coiled coil</keyword>
<protein>
    <submittedName>
        <fullName evidence="2">Uncharacterized protein</fullName>
    </submittedName>
</protein>
<proteinExistence type="predicted"/>
<feature type="coiled-coil region" evidence="1">
    <location>
        <begin position="314"/>
        <end position="345"/>
    </location>
</feature>
<accession>A0ABM5SQF5</accession>
<sequence>MSENNQQNKIVVLPKDRESLYQLVWTVPADEIALRFGVTVEYLSRQCRELQVPRPMAGYWKAVAKGTPPKRPELPLLKINKVTFPCGQDEATPHLINIKTEQENTLIKTTNNKEIKNTVIKGNQYRLLNEIKSYFPLSPKTKDGYYKPTKKKLLDLTVSDTGFDSALIFLTKFFKALECQGYHALLSERSRHLRRIDLDINEDPRTGRVRWEKLWNPYSPSLICIKDIYIGFSLAEMTEYVPAKEVNGRYIRDERMINWTKGKNASSFGYISKHTIPTGRFLLQLYSPYDSTDWVEQFRQTKHCGLISQIPKIIETLNKATVKINEQLEEEKRQAEKRRIMRETERVEYEKREWIRKVEEAHKKSQSELQSIMIQWIEDKRIEQFFQEAEFDALNLSNEQKELVQERIKLARQFLSGDSAIQRLINWKTPQERLPED</sequence>
<evidence type="ECO:0000313" key="3">
    <source>
        <dbReference type="Proteomes" id="UP000031883"/>
    </source>
</evidence>
<name>A0ABM5SQF5_9GAMM</name>
<keyword evidence="3" id="KW-1185">Reference proteome</keyword>
<reference evidence="2 3" key="1">
    <citation type="journal article" date="2015" name="Genome Announc.">
        <title>Thirty-Two Complete Genome Assemblies of Nine Yersinia Species, Including Y. pestis, Y. pseudotuberculosis, and Y. enterocolitica.</title>
        <authorList>
            <person name="Johnson S.L."/>
            <person name="Daligault H.E."/>
            <person name="Davenport K.W."/>
            <person name="Jaissle J."/>
            <person name="Frey K.G."/>
            <person name="Ladner J.T."/>
            <person name="Broomall S.M."/>
            <person name="Bishop-Lilly K.A."/>
            <person name="Bruce D.C."/>
            <person name="Coyne S.R."/>
            <person name="Gibbons H.S."/>
            <person name="Lo C.C."/>
            <person name="Munk A.C."/>
            <person name="Rosenzweig C.N."/>
            <person name="Koroleva G.I."/>
            <person name="Palacios G.F."/>
            <person name="Redden C.L."/>
            <person name="Xu Y."/>
            <person name="Minogue T.D."/>
            <person name="Chain P.S."/>
        </authorList>
    </citation>
    <scope>NUCLEOTIDE SEQUENCE [LARGE SCALE GENOMIC DNA]</scope>
    <source>
        <strain evidence="2 3">Y231</strain>
    </source>
</reference>
<dbReference type="RefSeq" id="WP_042562541.1">
    <property type="nucleotide sequence ID" value="NZ_CP009997.1"/>
</dbReference>
<dbReference type="Proteomes" id="UP000031883">
    <property type="component" value="Chromosome"/>
</dbReference>
<evidence type="ECO:0000256" key="1">
    <source>
        <dbReference type="SAM" id="Coils"/>
    </source>
</evidence>
<evidence type="ECO:0000313" key="2">
    <source>
        <dbReference type="EMBL" id="AJJ36824.1"/>
    </source>
</evidence>